<evidence type="ECO:0000259" key="2">
    <source>
        <dbReference type="Pfam" id="PF25273"/>
    </source>
</evidence>
<sequence>METNSEGSDTFDDYDSDKDAEYKPHKKESRKHIRKVGNTSDKENKSTFGEEQNKHTMKSSMKQPVEHSLGLLAEHPVEHTMVCFLEHCLEHPDEYPKEASVEPSVERPMGRHVESPVEHPIESEDLVEHQTEKKLSRKRTRDPKSWAHNIRKEKYDRGMEYVSSRKKLRPARKIVTKKDCLNRCHFKCATKPTEDDRKDIFSNYYNLDANEKRMFILNTTIKCKVERRRKGKNSDNSRKMNSYGYFFILNNNRLQVCKDFYCGTKAISQKPIYTVHNHATNSHTLKKSTQGKHKKYIPEETTSLVKEHIKMFPVVGSHYCRAETKRQYLEGELSIKKMYELYEEFVAEKGLSPVKFHKYREIFCTEFNYSFIKPVKDLCDLCAEVDLKKKENNLTDEKRYEFERHIKEKNLMREEKKADKESGIPILNFDLENVLTCPKGGVKNFFYKAKLNVYNMTAHLSIDRKVYCAVWSEAVHSRAGNDIASAVYKILRRVTEDCPLLDELILWSDSCVPQNRNSLMSYAIAHLLQVSSSLKKITMKFSVPGHSCIQEVDSVHSAIERTLRKSEYSSPISLIRILLKDEDLKAKNTKGHYISRFYVEDCCCGHCGHA</sequence>
<feature type="compositionally biased region" description="Basic residues" evidence="1">
    <location>
        <begin position="24"/>
        <end position="35"/>
    </location>
</feature>
<protein>
    <recommendedName>
        <fullName evidence="2">DUF7869 domain-containing protein</fullName>
    </recommendedName>
</protein>
<dbReference type="Proteomes" id="UP001152888">
    <property type="component" value="Unassembled WGS sequence"/>
</dbReference>
<dbReference type="OrthoDB" id="6774547at2759"/>
<comment type="caution">
    <text evidence="3">The sequence shown here is derived from an EMBL/GenBank/DDBJ whole genome shotgun (WGS) entry which is preliminary data.</text>
</comment>
<organism evidence="3 4">
    <name type="scientific">Acanthoscelides obtectus</name>
    <name type="common">Bean weevil</name>
    <name type="synonym">Bruchus obtectus</name>
    <dbReference type="NCBI Taxonomy" id="200917"/>
    <lineage>
        <taxon>Eukaryota</taxon>
        <taxon>Metazoa</taxon>
        <taxon>Ecdysozoa</taxon>
        <taxon>Arthropoda</taxon>
        <taxon>Hexapoda</taxon>
        <taxon>Insecta</taxon>
        <taxon>Pterygota</taxon>
        <taxon>Neoptera</taxon>
        <taxon>Endopterygota</taxon>
        <taxon>Coleoptera</taxon>
        <taxon>Polyphaga</taxon>
        <taxon>Cucujiformia</taxon>
        <taxon>Chrysomeloidea</taxon>
        <taxon>Chrysomelidae</taxon>
        <taxon>Bruchinae</taxon>
        <taxon>Bruchini</taxon>
        <taxon>Acanthoscelides</taxon>
    </lineage>
</organism>
<reference evidence="3" key="1">
    <citation type="submission" date="2022-03" db="EMBL/GenBank/DDBJ databases">
        <authorList>
            <person name="Sayadi A."/>
        </authorList>
    </citation>
    <scope>NUCLEOTIDE SEQUENCE</scope>
</reference>
<dbReference type="PANTHER" id="PTHR10773">
    <property type="entry name" value="DNA-DIRECTED RNA POLYMERASES I, II, AND III SUBUNIT RPABC2"/>
    <property type="match status" value="1"/>
</dbReference>
<evidence type="ECO:0000313" key="4">
    <source>
        <dbReference type="Proteomes" id="UP001152888"/>
    </source>
</evidence>
<feature type="region of interest" description="Disordered" evidence="1">
    <location>
        <begin position="126"/>
        <end position="145"/>
    </location>
</feature>
<dbReference type="AlphaFoldDB" id="A0A9P0LZM0"/>
<proteinExistence type="predicted"/>
<dbReference type="EMBL" id="CAKOFQ010007604">
    <property type="protein sequence ID" value="CAH2004704.1"/>
    <property type="molecule type" value="Genomic_DNA"/>
</dbReference>
<keyword evidence="4" id="KW-1185">Reference proteome</keyword>
<name>A0A9P0LZM0_ACAOB</name>
<dbReference type="InterPro" id="IPR057191">
    <property type="entry name" value="DUF7869"/>
</dbReference>
<feature type="domain" description="DUF7869" evidence="2">
    <location>
        <begin position="477"/>
        <end position="579"/>
    </location>
</feature>
<evidence type="ECO:0000256" key="1">
    <source>
        <dbReference type="SAM" id="MobiDB-lite"/>
    </source>
</evidence>
<feature type="region of interest" description="Disordered" evidence="1">
    <location>
        <begin position="1"/>
        <end position="63"/>
    </location>
</feature>
<gene>
    <name evidence="3" type="ORF">ACAOBT_LOCUS28147</name>
</gene>
<accession>A0A9P0LZM0</accession>
<dbReference type="PANTHER" id="PTHR10773:SF19">
    <property type="match status" value="1"/>
</dbReference>
<dbReference type="Pfam" id="PF25273">
    <property type="entry name" value="DUF7869"/>
    <property type="match status" value="1"/>
</dbReference>
<evidence type="ECO:0000313" key="3">
    <source>
        <dbReference type="EMBL" id="CAH2004704.1"/>
    </source>
</evidence>